<dbReference type="InterPro" id="IPR004821">
    <property type="entry name" value="Cyt_trans-like"/>
</dbReference>
<evidence type="ECO:0000256" key="7">
    <source>
        <dbReference type="ARBA" id="ARBA00022741"/>
    </source>
</evidence>
<dbReference type="KEGG" id="odi:ODI_R1665"/>
<protein>
    <recommendedName>
        <fullName evidence="11">Probable nicotinate-nucleotide adenylyltransferase</fullName>
        <ecNumber evidence="11">2.7.7.18</ecNumber>
    </recommendedName>
    <alternativeName>
        <fullName evidence="11">Deamido-NAD(+) diphosphorylase</fullName>
    </alternativeName>
    <alternativeName>
        <fullName evidence="11">Deamido-NAD(+) pyrophosphorylase</fullName>
    </alternativeName>
    <alternativeName>
        <fullName evidence="11">Nicotinate mononucleotide adenylyltransferase</fullName>
        <shortName evidence="11">NaMN adenylyltransferase</shortName>
    </alternativeName>
</protein>
<name>A0A1C3K3H5_9BURK</name>
<dbReference type="NCBIfam" id="TIGR00482">
    <property type="entry name" value="nicotinate (nicotinamide) nucleotide adenylyltransferase"/>
    <property type="match status" value="1"/>
</dbReference>
<dbReference type="UniPathway" id="UPA00253">
    <property type="reaction ID" value="UER00332"/>
</dbReference>
<gene>
    <name evidence="11" type="primary">nadD</name>
    <name evidence="13" type="ORF">ODI_00539</name>
    <name evidence="14" type="ORF">ODI_R1665</name>
</gene>
<keyword evidence="6 11" id="KW-0548">Nucleotidyltransferase</keyword>
<keyword evidence="15" id="KW-1185">Reference proteome</keyword>
<dbReference type="InterPro" id="IPR014729">
    <property type="entry name" value="Rossmann-like_a/b/a_fold"/>
</dbReference>
<keyword evidence="9 11" id="KW-0520">NAD</keyword>
<dbReference type="Proteomes" id="UP000078558">
    <property type="component" value="Chromosome I"/>
</dbReference>
<dbReference type="EMBL" id="LT907988">
    <property type="protein sequence ID" value="SOE48817.1"/>
    <property type="molecule type" value="Genomic_DNA"/>
</dbReference>
<evidence type="ECO:0000256" key="9">
    <source>
        <dbReference type="ARBA" id="ARBA00023027"/>
    </source>
</evidence>
<comment type="pathway">
    <text evidence="2 11">Cofactor biosynthesis; NAD(+) biosynthesis; deamido-NAD(+) from nicotinate D-ribonucleotide: step 1/1.</text>
</comment>
<dbReference type="STRING" id="1851544.ODI_00539"/>
<accession>A0A1C3K3H5</accession>
<evidence type="ECO:0000259" key="12">
    <source>
        <dbReference type="Pfam" id="PF01467"/>
    </source>
</evidence>
<organism evidence="13 15">
    <name type="scientific">Orrella dioscoreae</name>
    <dbReference type="NCBI Taxonomy" id="1851544"/>
    <lineage>
        <taxon>Bacteria</taxon>
        <taxon>Pseudomonadati</taxon>
        <taxon>Pseudomonadota</taxon>
        <taxon>Betaproteobacteria</taxon>
        <taxon>Burkholderiales</taxon>
        <taxon>Alcaligenaceae</taxon>
        <taxon>Orrella</taxon>
    </lineage>
</organism>
<dbReference type="Pfam" id="PF01467">
    <property type="entry name" value="CTP_transf_like"/>
    <property type="match status" value="1"/>
</dbReference>
<dbReference type="CDD" id="cd02165">
    <property type="entry name" value="NMNAT"/>
    <property type="match status" value="1"/>
</dbReference>
<dbReference type="EC" id="2.7.7.18" evidence="11"/>
<dbReference type="Gene3D" id="3.40.50.620">
    <property type="entry name" value="HUPs"/>
    <property type="match status" value="1"/>
</dbReference>
<dbReference type="GO" id="GO:0009435">
    <property type="term" value="P:NAD+ biosynthetic process"/>
    <property type="evidence" value="ECO:0007669"/>
    <property type="project" value="UniProtKB-UniRule"/>
</dbReference>
<proteinExistence type="inferred from homology"/>
<comment type="function">
    <text evidence="1 11">Catalyzes the reversible adenylation of nicotinate mononucleotide (NaMN) to nicotinic acid adenine dinucleotide (NaAD).</text>
</comment>
<dbReference type="PANTHER" id="PTHR39321:SF3">
    <property type="entry name" value="PHOSPHOPANTETHEINE ADENYLYLTRANSFERASE"/>
    <property type="match status" value="1"/>
</dbReference>
<dbReference type="HAMAP" id="MF_00244">
    <property type="entry name" value="NaMN_adenylyltr"/>
    <property type="match status" value="1"/>
</dbReference>
<keyword evidence="7 11" id="KW-0547">Nucleotide-binding</keyword>
<evidence type="ECO:0000256" key="2">
    <source>
        <dbReference type="ARBA" id="ARBA00005019"/>
    </source>
</evidence>
<dbReference type="InterPro" id="IPR005248">
    <property type="entry name" value="NadD/NMNAT"/>
</dbReference>
<dbReference type="GO" id="GO:0005524">
    <property type="term" value="F:ATP binding"/>
    <property type="evidence" value="ECO:0007669"/>
    <property type="project" value="UniProtKB-KW"/>
</dbReference>
<dbReference type="GO" id="GO:0004515">
    <property type="term" value="F:nicotinate-nucleotide adenylyltransferase activity"/>
    <property type="evidence" value="ECO:0007669"/>
    <property type="project" value="UniProtKB-UniRule"/>
</dbReference>
<evidence type="ECO:0000256" key="5">
    <source>
        <dbReference type="ARBA" id="ARBA00022679"/>
    </source>
</evidence>
<dbReference type="EMBL" id="FLRC01000025">
    <property type="protein sequence ID" value="SBT26059.1"/>
    <property type="molecule type" value="Genomic_DNA"/>
</dbReference>
<evidence type="ECO:0000256" key="1">
    <source>
        <dbReference type="ARBA" id="ARBA00002324"/>
    </source>
</evidence>
<comment type="similarity">
    <text evidence="3 11">Belongs to the NadD family.</text>
</comment>
<dbReference type="OrthoDB" id="5295945at2"/>
<evidence type="ECO:0000313" key="15">
    <source>
        <dbReference type="Proteomes" id="UP000078558"/>
    </source>
</evidence>
<evidence type="ECO:0000256" key="11">
    <source>
        <dbReference type="HAMAP-Rule" id="MF_00244"/>
    </source>
</evidence>
<keyword evidence="4 11" id="KW-0662">Pyridine nucleotide biosynthesis</keyword>
<evidence type="ECO:0000313" key="14">
    <source>
        <dbReference type="EMBL" id="SOE48817.1"/>
    </source>
</evidence>
<evidence type="ECO:0000256" key="4">
    <source>
        <dbReference type="ARBA" id="ARBA00022642"/>
    </source>
</evidence>
<keyword evidence="8 11" id="KW-0067">ATP-binding</keyword>
<dbReference type="SUPFAM" id="SSF52374">
    <property type="entry name" value="Nucleotidylyl transferase"/>
    <property type="match status" value="1"/>
</dbReference>
<evidence type="ECO:0000256" key="10">
    <source>
        <dbReference type="ARBA" id="ARBA00048721"/>
    </source>
</evidence>
<evidence type="ECO:0000256" key="6">
    <source>
        <dbReference type="ARBA" id="ARBA00022695"/>
    </source>
</evidence>
<keyword evidence="5 11" id="KW-0808">Transferase</keyword>
<dbReference type="RefSeq" id="WP_067755151.1">
    <property type="nucleotide sequence ID" value="NZ_LT907988.1"/>
</dbReference>
<evidence type="ECO:0000256" key="8">
    <source>
        <dbReference type="ARBA" id="ARBA00022840"/>
    </source>
</evidence>
<reference evidence="14 15" key="2">
    <citation type="submission" date="2017-08" db="EMBL/GenBank/DDBJ databases">
        <authorList>
            <person name="de Groot N.N."/>
        </authorList>
    </citation>
    <scope>NUCLEOTIDE SEQUENCE [LARGE SCALE GENOMIC DNA]</scope>
    <source>
        <strain evidence="14">Orrdi1</strain>
    </source>
</reference>
<evidence type="ECO:0000313" key="13">
    <source>
        <dbReference type="EMBL" id="SBT26059.1"/>
    </source>
</evidence>
<evidence type="ECO:0000256" key="3">
    <source>
        <dbReference type="ARBA" id="ARBA00009014"/>
    </source>
</evidence>
<sequence length="218" mass="23320">MAVTAAQPSSTRRAKARVGLLGGSFDPIHVAHVALAQAALRELALDRVDFIPAGEPWQRAPLQASPADRLAMLELAIAGLPSLAINPMELQRQGATYTLETLRALPAGPDYIWLLGADQLANFCTWNGWEEIVERVTLAVASRPGTPLAAPQALTERLRGLQRSLLALPFTPMDVSASDIRQRLAQGVSTAGRLPAAVADYIARHGLYQSAAAPFTRT</sequence>
<dbReference type="AlphaFoldDB" id="A0A1C3K3H5"/>
<feature type="domain" description="Cytidyltransferase-like" evidence="12">
    <location>
        <begin position="20"/>
        <end position="183"/>
    </location>
</feature>
<reference evidence="13 15" key="1">
    <citation type="submission" date="2016-06" db="EMBL/GenBank/DDBJ databases">
        <authorList>
            <person name="Kjaerup R.B."/>
            <person name="Dalgaard T.S."/>
            <person name="Juul-Madsen H.R."/>
        </authorList>
    </citation>
    <scope>NUCLEOTIDE SEQUENCE [LARGE SCALE GENOMIC DNA]</scope>
    <source>
        <strain evidence="13">Orrdi1</strain>
    </source>
</reference>
<comment type="catalytic activity">
    <reaction evidence="10 11">
        <text>nicotinate beta-D-ribonucleotide + ATP + H(+) = deamido-NAD(+) + diphosphate</text>
        <dbReference type="Rhea" id="RHEA:22860"/>
        <dbReference type="ChEBI" id="CHEBI:15378"/>
        <dbReference type="ChEBI" id="CHEBI:30616"/>
        <dbReference type="ChEBI" id="CHEBI:33019"/>
        <dbReference type="ChEBI" id="CHEBI:57502"/>
        <dbReference type="ChEBI" id="CHEBI:58437"/>
        <dbReference type="EC" id="2.7.7.18"/>
    </reaction>
</comment>
<dbReference type="PANTHER" id="PTHR39321">
    <property type="entry name" value="NICOTINATE-NUCLEOTIDE ADENYLYLTRANSFERASE-RELATED"/>
    <property type="match status" value="1"/>
</dbReference>